<feature type="compositionally biased region" description="Basic and acidic residues" evidence="1">
    <location>
        <begin position="12"/>
        <end position="21"/>
    </location>
</feature>
<dbReference type="AlphaFoldDB" id="A0A0F9T6C8"/>
<organism evidence="2">
    <name type="scientific">marine sediment metagenome</name>
    <dbReference type="NCBI Taxonomy" id="412755"/>
    <lineage>
        <taxon>unclassified sequences</taxon>
        <taxon>metagenomes</taxon>
        <taxon>ecological metagenomes</taxon>
    </lineage>
</organism>
<accession>A0A0F9T6C8</accession>
<feature type="region of interest" description="Disordered" evidence="1">
    <location>
        <begin position="1"/>
        <end position="21"/>
    </location>
</feature>
<protein>
    <submittedName>
        <fullName evidence="2">Uncharacterized protein</fullName>
    </submittedName>
</protein>
<reference evidence="2" key="1">
    <citation type="journal article" date="2015" name="Nature">
        <title>Complex archaea that bridge the gap between prokaryotes and eukaryotes.</title>
        <authorList>
            <person name="Spang A."/>
            <person name="Saw J.H."/>
            <person name="Jorgensen S.L."/>
            <person name="Zaremba-Niedzwiedzka K."/>
            <person name="Martijn J."/>
            <person name="Lind A.E."/>
            <person name="van Eijk R."/>
            <person name="Schleper C."/>
            <person name="Guy L."/>
            <person name="Ettema T.J."/>
        </authorList>
    </citation>
    <scope>NUCLEOTIDE SEQUENCE</scope>
</reference>
<proteinExistence type="predicted"/>
<name>A0A0F9T6C8_9ZZZZ</name>
<comment type="caution">
    <text evidence="2">The sequence shown here is derived from an EMBL/GenBank/DDBJ whole genome shotgun (WGS) entry which is preliminary data.</text>
</comment>
<gene>
    <name evidence="2" type="ORF">LCGC14_0767370</name>
</gene>
<evidence type="ECO:0000256" key="1">
    <source>
        <dbReference type="SAM" id="MobiDB-lite"/>
    </source>
</evidence>
<sequence length="177" mass="21395">MSIEKWLTKKKSKDEENKREDAFKHLTSDEIQALKKKKIREMTQKENPQTVEISEADKFLKEVIEFKDWLNQRTYLKGDIEKIETWIVNLFSKIQIETEQKAQKNIKHIKERLTEEYKKVPLNLLDEKTRIALNKRIHGTKRTSSDNYYLKKLRNNIQEKLDQSKYLKILEKILEIF</sequence>
<evidence type="ECO:0000313" key="2">
    <source>
        <dbReference type="EMBL" id="KKN37063.1"/>
    </source>
</evidence>
<dbReference type="EMBL" id="LAZR01001924">
    <property type="protein sequence ID" value="KKN37063.1"/>
    <property type="molecule type" value="Genomic_DNA"/>
</dbReference>